<dbReference type="GO" id="GO:0047879">
    <property type="term" value="F:erythronolide synthase activity"/>
    <property type="evidence" value="ECO:0007669"/>
    <property type="project" value="UniProtKB-EC"/>
</dbReference>
<dbReference type="InterPro" id="IPR016035">
    <property type="entry name" value="Acyl_Trfase/lysoPLipase"/>
</dbReference>
<dbReference type="InterPro" id="IPR020807">
    <property type="entry name" value="PKS_DH"/>
</dbReference>
<dbReference type="FunFam" id="3.90.180.10:FF:000032">
    <property type="entry name" value="Probable polyketide synthase pks1"/>
    <property type="match status" value="1"/>
</dbReference>
<proteinExistence type="predicted"/>
<feature type="domain" description="Carrier" evidence="12">
    <location>
        <begin position="1584"/>
        <end position="1659"/>
    </location>
</feature>
<dbReference type="Pfam" id="PF14765">
    <property type="entry name" value="PS-DH"/>
    <property type="match status" value="1"/>
</dbReference>
<dbReference type="GO" id="GO:0004312">
    <property type="term" value="F:fatty acid synthase activity"/>
    <property type="evidence" value="ECO:0007669"/>
    <property type="project" value="TreeGrafter"/>
</dbReference>
<dbReference type="Gene3D" id="3.40.47.10">
    <property type="match status" value="1"/>
</dbReference>
<dbReference type="Proteomes" id="UP001206128">
    <property type="component" value="Unassembled WGS sequence"/>
</dbReference>
<accession>A0AAE3KLN2</accession>
<protein>
    <recommendedName>
        <fullName evidence="10">6-deoxyerythronolide-B synthase</fullName>
        <ecNumber evidence="10">2.3.1.94</ecNumber>
    </recommendedName>
</protein>
<dbReference type="InterPro" id="IPR049551">
    <property type="entry name" value="PKS_DH_C"/>
</dbReference>
<dbReference type="InterPro" id="IPR020806">
    <property type="entry name" value="PKS_PP-bd"/>
</dbReference>
<dbReference type="SMART" id="SM00823">
    <property type="entry name" value="PKS_PP"/>
    <property type="match status" value="1"/>
</dbReference>
<dbReference type="Gene3D" id="3.90.180.10">
    <property type="entry name" value="Medium-chain alcohol dehydrogenases, catalytic domain"/>
    <property type="match status" value="1"/>
</dbReference>
<dbReference type="Gene3D" id="3.40.366.10">
    <property type="entry name" value="Malonyl-Coenzyme A Acyl Carrier Protein, domain 2"/>
    <property type="match status" value="1"/>
</dbReference>
<dbReference type="EMBL" id="JAMTCK010000042">
    <property type="protein sequence ID" value="MCP2170494.1"/>
    <property type="molecule type" value="Genomic_DNA"/>
</dbReference>
<evidence type="ECO:0000256" key="1">
    <source>
        <dbReference type="ARBA" id="ARBA00022450"/>
    </source>
</evidence>
<dbReference type="SUPFAM" id="SSF51735">
    <property type="entry name" value="NAD(P)-binding Rossmann-fold domains"/>
    <property type="match status" value="3"/>
</dbReference>
<dbReference type="GO" id="GO:0031177">
    <property type="term" value="F:phosphopantetheine binding"/>
    <property type="evidence" value="ECO:0007669"/>
    <property type="project" value="InterPro"/>
</dbReference>
<dbReference type="InterPro" id="IPR013154">
    <property type="entry name" value="ADH-like_N"/>
</dbReference>
<feature type="active site" description="Proton donor; for dehydratase activity" evidence="11">
    <location>
        <position position="711"/>
    </location>
</feature>
<dbReference type="Pfam" id="PF21089">
    <property type="entry name" value="PKS_DH_N"/>
    <property type="match status" value="1"/>
</dbReference>
<dbReference type="CDD" id="cd08956">
    <property type="entry name" value="KR_3_FAS_SDR_x"/>
    <property type="match status" value="1"/>
</dbReference>
<evidence type="ECO:0000256" key="6">
    <source>
        <dbReference type="ARBA" id="ARBA00052442"/>
    </source>
</evidence>
<name>A0AAE3KLN2_9PSEU</name>
<evidence type="ECO:0000256" key="11">
    <source>
        <dbReference type="PROSITE-ProRule" id="PRU01363"/>
    </source>
</evidence>
<dbReference type="Pfam" id="PF08659">
    <property type="entry name" value="KR"/>
    <property type="match status" value="1"/>
</dbReference>
<dbReference type="Pfam" id="PF08240">
    <property type="entry name" value="ADH_N"/>
    <property type="match status" value="1"/>
</dbReference>
<dbReference type="InterPro" id="IPR036291">
    <property type="entry name" value="NAD(P)-bd_dom_sf"/>
</dbReference>
<dbReference type="InterPro" id="IPR020843">
    <property type="entry name" value="ER"/>
</dbReference>
<dbReference type="SMART" id="SM01294">
    <property type="entry name" value="PKS_PP_betabranch"/>
    <property type="match status" value="1"/>
</dbReference>
<gene>
    <name evidence="14" type="ORF">LX83_007385</name>
</gene>
<dbReference type="PROSITE" id="PS50075">
    <property type="entry name" value="CARRIER"/>
    <property type="match status" value="1"/>
</dbReference>
<organism evidence="14 15">
    <name type="scientific">Goodfellowiella coeruleoviolacea</name>
    <dbReference type="NCBI Taxonomy" id="334858"/>
    <lineage>
        <taxon>Bacteria</taxon>
        <taxon>Bacillati</taxon>
        <taxon>Actinomycetota</taxon>
        <taxon>Actinomycetes</taxon>
        <taxon>Pseudonocardiales</taxon>
        <taxon>Pseudonocardiaceae</taxon>
        <taxon>Goodfellowiella</taxon>
    </lineage>
</organism>
<dbReference type="Pfam" id="PF00550">
    <property type="entry name" value="PP-binding"/>
    <property type="match status" value="1"/>
</dbReference>
<feature type="domain" description="PKS/mFAS DH" evidence="13">
    <location>
        <begin position="519"/>
        <end position="793"/>
    </location>
</feature>
<comment type="pathway">
    <text evidence="8">Antibiotic biosynthesis; erythromycin biosynthesis.</text>
</comment>
<feature type="region of interest" description="C-terminal hotdog fold" evidence="11">
    <location>
        <begin position="650"/>
        <end position="793"/>
    </location>
</feature>
<dbReference type="InterPro" id="IPR057326">
    <property type="entry name" value="KR_dom"/>
</dbReference>
<keyword evidence="5" id="KW-0012">Acyltransferase</keyword>
<dbReference type="Gene3D" id="3.30.70.3290">
    <property type="match status" value="1"/>
</dbReference>
<keyword evidence="3" id="KW-0808">Transferase</keyword>
<dbReference type="InterPro" id="IPR049552">
    <property type="entry name" value="PKS_DH_N"/>
</dbReference>
<dbReference type="EC" id="2.3.1.94" evidence="10"/>
<dbReference type="InterPro" id="IPR036736">
    <property type="entry name" value="ACP-like_sf"/>
</dbReference>
<dbReference type="SMART" id="SM00822">
    <property type="entry name" value="PKS_KR"/>
    <property type="match status" value="1"/>
</dbReference>
<dbReference type="Pfam" id="PF16197">
    <property type="entry name" value="KAsynt_C_assoc"/>
    <property type="match status" value="1"/>
</dbReference>
<dbReference type="InterPro" id="IPR050091">
    <property type="entry name" value="PKS_NRPS_Biosynth_Enz"/>
</dbReference>
<evidence type="ECO:0000256" key="8">
    <source>
        <dbReference type="ARBA" id="ARBA00060622"/>
    </source>
</evidence>
<evidence type="ECO:0000256" key="10">
    <source>
        <dbReference type="ARBA" id="ARBA00066981"/>
    </source>
</evidence>
<dbReference type="InterPro" id="IPR016036">
    <property type="entry name" value="Malonyl_transacylase_ACP-bd"/>
</dbReference>
<dbReference type="Pfam" id="PF22953">
    <property type="entry name" value="SpnB_Rossmann"/>
    <property type="match status" value="1"/>
</dbReference>
<comment type="function">
    <text evidence="7">Involved in the biosynthesis of antibiotic erythromycin via the biosynthesis of its aglycone precursor, 6-deoxyerythronolide B (6-dEB).</text>
</comment>
<evidence type="ECO:0000256" key="3">
    <source>
        <dbReference type="ARBA" id="ARBA00022679"/>
    </source>
</evidence>
<dbReference type="Gene3D" id="3.40.50.11460">
    <property type="match status" value="1"/>
</dbReference>
<evidence type="ECO:0000256" key="2">
    <source>
        <dbReference type="ARBA" id="ARBA00022553"/>
    </source>
</evidence>
<evidence type="ECO:0000256" key="4">
    <source>
        <dbReference type="ARBA" id="ARBA00022737"/>
    </source>
</evidence>
<reference evidence="14" key="1">
    <citation type="submission" date="2022-06" db="EMBL/GenBank/DDBJ databases">
        <title>Genomic Encyclopedia of Archaeal and Bacterial Type Strains, Phase II (KMG-II): from individual species to whole genera.</title>
        <authorList>
            <person name="Goeker M."/>
        </authorList>
    </citation>
    <scope>NUCLEOTIDE SEQUENCE</scope>
    <source>
        <strain evidence="14">DSM 43935</strain>
    </source>
</reference>
<dbReference type="Pfam" id="PF13602">
    <property type="entry name" value="ADH_zinc_N_2"/>
    <property type="match status" value="1"/>
</dbReference>
<dbReference type="InterPro" id="IPR016039">
    <property type="entry name" value="Thiolase-like"/>
</dbReference>
<dbReference type="FunFam" id="3.40.50.720:FF:000209">
    <property type="entry name" value="Polyketide synthase Pks12"/>
    <property type="match status" value="1"/>
</dbReference>
<feature type="region of interest" description="N-terminal hotdog fold" evidence="11">
    <location>
        <begin position="519"/>
        <end position="638"/>
    </location>
</feature>
<keyword evidence="15" id="KW-1185">Reference proteome</keyword>
<keyword evidence="1" id="KW-0596">Phosphopantetheine</keyword>
<dbReference type="PANTHER" id="PTHR43775">
    <property type="entry name" value="FATTY ACID SYNTHASE"/>
    <property type="match status" value="1"/>
</dbReference>
<dbReference type="SMART" id="SM00829">
    <property type="entry name" value="PKS_ER"/>
    <property type="match status" value="1"/>
</dbReference>
<keyword evidence="2" id="KW-0597">Phosphoprotein</keyword>
<dbReference type="InterPro" id="IPR049900">
    <property type="entry name" value="PKS_mFAS_DH"/>
</dbReference>
<dbReference type="InterPro" id="IPR013968">
    <property type="entry name" value="PKS_KR"/>
</dbReference>
<evidence type="ECO:0000256" key="7">
    <source>
        <dbReference type="ARBA" id="ARBA00060158"/>
    </source>
</evidence>
<dbReference type="InterPro" id="IPR011032">
    <property type="entry name" value="GroES-like_sf"/>
</dbReference>
<dbReference type="SUPFAM" id="SSF52151">
    <property type="entry name" value="FabD/lysophospholipase-like"/>
    <property type="match status" value="1"/>
</dbReference>
<comment type="catalytic activity">
    <reaction evidence="6">
        <text>6 (S)-methylmalonyl-CoA + propanoyl-CoA + 6 NADPH + 12 H(+) = 6-deoxyerythronolide B + 6 CO2 + 6 NADP(+) + 7 CoA + H2O</text>
        <dbReference type="Rhea" id="RHEA:23068"/>
        <dbReference type="ChEBI" id="CHEBI:15377"/>
        <dbReference type="ChEBI" id="CHEBI:15378"/>
        <dbReference type="ChEBI" id="CHEBI:16089"/>
        <dbReference type="ChEBI" id="CHEBI:16526"/>
        <dbReference type="ChEBI" id="CHEBI:57287"/>
        <dbReference type="ChEBI" id="CHEBI:57327"/>
        <dbReference type="ChEBI" id="CHEBI:57392"/>
        <dbReference type="ChEBI" id="CHEBI:57783"/>
        <dbReference type="ChEBI" id="CHEBI:58349"/>
        <dbReference type="EC" id="2.3.1.94"/>
    </reaction>
</comment>
<dbReference type="FunFam" id="1.10.1200.10:FF:000007">
    <property type="entry name" value="Probable polyketide synthase pks17"/>
    <property type="match status" value="1"/>
</dbReference>
<dbReference type="SMART" id="SM00826">
    <property type="entry name" value="PKS_DH"/>
    <property type="match status" value="1"/>
</dbReference>
<evidence type="ECO:0000259" key="12">
    <source>
        <dbReference type="PROSITE" id="PS50075"/>
    </source>
</evidence>
<dbReference type="InterPro" id="IPR001227">
    <property type="entry name" value="Ac_transferase_dom_sf"/>
</dbReference>
<dbReference type="InterPro" id="IPR032821">
    <property type="entry name" value="PKS_assoc"/>
</dbReference>
<dbReference type="InterPro" id="IPR014043">
    <property type="entry name" value="Acyl_transferase_dom"/>
</dbReference>
<feature type="active site" description="Proton acceptor; for dehydratase activity" evidence="11">
    <location>
        <position position="551"/>
    </location>
</feature>
<evidence type="ECO:0000256" key="5">
    <source>
        <dbReference type="ARBA" id="ARBA00023315"/>
    </source>
</evidence>
<evidence type="ECO:0000256" key="9">
    <source>
        <dbReference type="ARBA" id="ARBA00063272"/>
    </source>
</evidence>
<evidence type="ECO:0000259" key="13">
    <source>
        <dbReference type="PROSITE" id="PS52019"/>
    </source>
</evidence>
<dbReference type="PANTHER" id="PTHR43775:SF51">
    <property type="entry name" value="INACTIVE PHENOLPHTHIOCEROL SYNTHESIS POLYKETIDE SYNTHASE TYPE I PKS1-RELATED"/>
    <property type="match status" value="1"/>
</dbReference>
<dbReference type="SUPFAM" id="SSF50129">
    <property type="entry name" value="GroES-like"/>
    <property type="match status" value="1"/>
</dbReference>
<evidence type="ECO:0000313" key="15">
    <source>
        <dbReference type="Proteomes" id="UP001206128"/>
    </source>
</evidence>
<dbReference type="SMART" id="SM00827">
    <property type="entry name" value="PKS_AT"/>
    <property type="match status" value="1"/>
</dbReference>
<dbReference type="GO" id="GO:0016491">
    <property type="term" value="F:oxidoreductase activity"/>
    <property type="evidence" value="ECO:0007669"/>
    <property type="project" value="InterPro"/>
</dbReference>
<dbReference type="SUPFAM" id="SSF53901">
    <property type="entry name" value="Thiolase-like"/>
    <property type="match status" value="1"/>
</dbReference>
<dbReference type="CDD" id="cd05195">
    <property type="entry name" value="enoyl_red"/>
    <property type="match status" value="1"/>
</dbReference>
<dbReference type="PROSITE" id="PS52019">
    <property type="entry name" value="PKS_MFAS_DH"/>
    <property type="match status" value="1"/>
</dbReference>
<comment type="subunit">
    <text evidence="9">Homodimer. Erythronolide synthase is composed of EryAI, EryAII and EryAIII multimodular (2 modules) polypeptides each coding for a functional synthase subunit which participates in 2 of the six FAS-like elongation steps required for formation of the polyketide. Module 1, 2, 3, 4, 5, and 6 participating in biosynthesis steps 1, 2, 3, 4, 5, and 6, respectively.</text>
</comment>
<dbReference type="Pfam" id="PF00698">
    <property type="entry name" value="Acyl_transf_1"/>
    <property type="match status" value="1"/>
</dbReference>
<dbReference type="SUPFAM" id="SSF47336">
    <property type="entry name" value="ACP-like"/>
    <property type="match status" value="1"/>
</dbReference>
<evidence type="ECO:0000313" key="14">
    <source>
        <dbReference type="EMBL" id="MCP2170494.1"/>
    </source>
</evidence>
<dbReference type="Gene3D" id="1.10.1200.10">
    <property type="entry name" value="ACP-like"/>
    <property type="match status" value="1"/>
</dbReference>
<dbReference type="SUPFAM" id="SSF55048">
    <property type="entry name" value="Probable ACP-binding domain of malonyl-CoA ACP transacylase"/>
    <property type="match status" value="1"/>
</dbReference>
<dbReference type="Gene3D" id="3.10.129.110">
    <property type="entry name" value="Polyketide synthase dehydratase"/>
    <property type="match status" value="1"/>
</dbReference>
<dbReference type="FunFam" id="3.40.366.10:FF:000002">
    <property type="entry name" value="Probable polyketide synthase 2"/>
    <property type="match status" value="1"/>
</dbReference>
<dbReference type="InterPro" id="IPR055123">
    <property type="entry name" value="SpnB-like_Rossmann"/>
</dbReference>
<sequence>MDEPSPHVDWSRGVRLLREQQPWPAGASPRRAGVSSFGVSGTNAHVVLEEAPPRTATPEPEPAPASGVTAWVLSARSEPALRAHAARVQDFARANSLPAAQIAGALAARSALEHRAVVVGADSTELQAALSTLPHHRGRASARAKVVFVFAGQGGQWVGMGRELLGRSRVFGAVVGECDAALSSFVDFSVVEVLRGDGVLLERTEVVQPVLWAVAVGLAAVWRECGVEPVAVVGHSQGEIAAACVAGGLSLGDGARVVALRSRLLGVLSGRGLMASVALPVERVRARGVSGWEVAAVNGPNATVVSGEVGAVREFVAGCVAEGVEARVLPVDYASHSVQVEGVRAELVGVLSGLRPVSGRVRFYSTVTGGLLDTAGLDAEYWYRNLRQTVRFDEALAALPADHRVFVEVGAHPVLASGIEAVADQRQPDSDAVVVGSLRRDRDDTRELLNSAARLWTAGVPVCWPRALAALGAAREPARRIGLPTYPFQRTRYWMNSSAPTSGPGWGESAGLALGRVAHPVVGAVVPVAGTGEVVLSGRVSLAEQPWLADHAVHGTVLVPGAAFVELALHAAERAGGVGVDDLVVHTPLCLTDDEPVQLQVVVSPPGEDGRTVAIYSLDGTEWVRHASALVSTQDDAQPVPETAWPPSGARQIPVDGLYESLAERGYHYGPLFRGLRSVWQRDDEVFAEVALADPLHADAEGFAVHPALLDAALHAMLVSDTGQGAGTTLLPFAFTGVTRRSAGATAVRVRISPVRGDGADTAVQVLAWDAVGLPVIEIASVSVRPAPAELSRPTSTNTARDLYTVVWKEAEPAVTAQGETTWALLGTAPDGLAAPSAAAAPDLLLLPVGGADGVVSGAHQAVSDVAAVLRDRINDERTAPVLVIVTSRAVETGDGDAVRDPIGAAVWGFVRTAISEHPGLAALLDVDDWAHVDAAVPQVAARLATGAQFAWREGTLRVPRLDRADAADVLALPDAPGWRLQTDGQNTLDSLVLAETTDGQRALAPGEVRIEVRTAGLNFRDVVVGFGMVADARPLGGEGAGVVVEVGSAVQNVAVGDRVMGVLGHGCGPVAVTDAYLVTRIPDGMSFAEAAGMTVAFLSAWYGLVDLARVRRGERVLIHAAAGGVGMAAVQFAQHLGLEVFATASPAKWPVLRAMGIDDSHLASSRDLSFEDRFRAEAGTVDVVLNSLAGEFADASLRLLGSGGRFVDLGKTDIRDPERIAAEYPGVTYRAFDLLDAGPERLPEMFAELVDLLARQAIRPLPLTAWDVRQARDALRYVSRARHVGKVVLTMPPAPLAGGTVLITGGLGTLGALIARRLVQEHGVTSLVLVGRRGADSPGARQLCRDLADAGARVRVAACDVGDRAALAEVVSRAGEHAPLVGVVHAAGVLDDGVVESLTRERIDRVLRPKVDAAWWLHELTAHLDLRVFVLFSSVAGVVGSAGQANYAAGNAFLDGLASYRRGRGLPAVSLAWGFWADASGMTEHLAGTDLARMRRGGIAALSSERALALFDAALRAHQPLLLPAVLDVTELAGASAERLPEVLRSLVRSGPRRAASVVPTTVDGRDALLARLTGVSVAEQRRLLAELVRKEAAAVLGHPSPEAVDLAGAFREQGVDSLGGVELRNRITAATGVRLQPTAVFDHPTPYDLADHLRAQLVPAASPTAVLDELERLEPLLLDLAADSEESRIAVARLQTLVAKLDPRGGLAEDLAEATADTIYDLIDRDLGDA</sequence>
<dbReference type="InterPro" id="IPR009081">
    <property type="entry name" value="PP-bd_ACP"/>
</dbReference>
<dbReference type="GO" id="GO:0006633">
    <property type="term" value="P:fatty acid biosynthetic process"/>
    <property type="evidence" value="ECO:0007669"/>
    <property type="project" value="TreeGrafter"/>
</dbReference>
<dbReference type="InterPro" id="IPR042104">
    <property type="entry name" value="PKS_dehydratase_sf"/>
</dbReference>
<comment type="caution">
    <text evidence="14">The sequence shown here is derived from an EMBL/GenBank/DDBJ whole genome shotgun (WGS) entry which is preliminary data.</text>
</comment>
<dbReference type="Gene3D" id="3.40.50.720">
    <property type="entry name" value="NAD(P)-binding Rossmann-like Domain"/>
    <property type="match status" value="1"/>
</dbReference>
<keyword evidence="4" id="KW-0677">Repeat</keyword>